<accession>A0A170T270</accession>
<proteinExistence type="predicted"/>
<comment type="caution">
    <text evidence="1">The sequence shown here is derived from an EMBL/GenBank/DDBJ whole genome shotgun (WGS) entry which is preliminary data.</text>
</comment>
<sequence length="36" mass="4597">KFIVINYNYNLYEWVIVFSYRYFDKPVLLKFFLLDL</sequence>
<organism evidence="1 2">
    <name type="scientific">Ehrlichia ruminantium</name>
    <name type="common">heartwater rickettsia</name>
    <name type="synonym">Cowdria ruminantium</name>
    <dbReference type="NCBI Taxonomy" id="779"/>
    <lineage>
        <taxon>Bacteria</taxon>
        <taxon>Pseudomonadati</taxon>
        <taxon>Pseudomonadota</taxon>
        <taxon>Alphaproteobacteria</taxon>
        <taxon>Rickettsiales</taxon>
        <taxon>Anaplasmataceae</taxon>
        <taxon>Ehrlichia</taxon>
    </lineage>
</organism>
<feature type="non-terminal residue" evidence="1">
    <location>
        <position position="1"/>
    </location>
</feature>
<dbReference type="EMBL" id="BDDM01000238">
    <property type="protein sequence ID" value="GAT78539.1"/>
    <property type="molecule type" value="Genomic_DNA"/>
</dbReference>
<gene>
    <name evidence="1" type="ORF">EHRUM3_07650</name>
</gene>
<dbReference type="Proteomes" id="UP000092731">
    <property type="component" value="Unassembled WGS sequence"/>
</dbReference>
<reference evidence="2" key="1">
    <citation type="submission" date="2016-05" db="EMBL/GenBank/DDBJ databases">
        <title>Draft genome sequences of four strains of Ehrlichia ruminantium, a tick-borne pathogen of ruminants, isolated from Zimbabwe, The Gambia and Ghana.</title>
        <authorList>
            <person name="Nakao R."/>
            <person name="Jongejan F."/>
            <person name="Sugimoto C."/>
        </authorList>
    </citation>
    <scope>NUCLEOTIDE SEQUENCE [LARGE SCALE GENOMIC DNA]</scope>
    <source>
        <strain evidence="2">Pokoase 417</strain>
    </source>
</reference>
<evidence type="ECO:0000313" key="2">
    <source>
        <dbReference type="Proteomes" id="UP000092731"/>
    </source>
</evidence>
<protein>
    <submittedName>
        <fullName evidence="1">Uncharacterized protein</fullName>
    </submittedName>
</protein>
<evidence type="ECO:0000313" key="1">
    <source>
        <dbReference type="EMBL" id="GAT78539.1"/>
    </source>
</evidence>
<name>A0A170T270_EHRRU</name>
<dbReference type="AlphaFoldDB" id="A0A170T270"/>